<evidence type="ECO:0000256" key="1">
    <source>
        <dbReference type="ARBA" id="ARBA00023125"/>
    </source>
</evidence>
<dbReference type="RefSeq" id="WP_238165388.1">
    <property type="nucleotide sequence ID" value="NZ_SNWQ01000002.1"/>
</dbReference>
<sequence>MEKLPDSSLIVGVATSTAERVQLARLLSEADALLLVSSADQARAFLDLTATPDTAPVVLTPGVLAPGELSPVDQPDPDLPGPAQIEATPPRSGPNLVTTRAIPATSTTHPHAAARTAPVATRTPAAGTPTAQGGADVVALPTGLRLDQDRRVVRWQDREVPLTRLEHDFLHCLVQKPGQVWTYQRLHHAVWGNEHLGHGSHIHSVVKRLRQKLADLGAAVTIHAVRGVGFHLLPAA</sequence>
<keyword evidence="1 2" id="KW-0238">DNA-binding</keyword>
<organism evidence="5 6">
    <name type="scientific">Kribbella caucasensis</name>
    <dbReference type="NCBI Taxonomy" id="2512215"/>
    <lineage>
        <taxon>Bacteria</taxon>
        <taxon>Bacillati</taxon>
        <taxon>Actinomycetota</taxon>
        <taxon>Actinomycetes</taxon>
        <taxon>Propionibacteriales</taxon>
        <taxon>Kribbellaceae</taxon>
        <taxon>Kribbella</taxon>
    </lineage>
</organism>
<dbReference type="GO" id="GO:0006355">
    <property type="term" value="P:regulation of DNA-templated transcription"/>
    <property type="evidence" value="ECO:0007669"/>
    <property type="project" value="InterPro"/>
</dbReference>
<reference evidence="5 6" key="1">
    <citation type="submission" date="2019-03" db="EMBL/GenBank/DDBJ databases">
        <title>Genomic Encyclopedia of Type Strains, Phase III (KMG-III): the genomes of soil and plant-associated and newly described type strains.</title>
        <authorList>
            <person name="Whitman W."/>
        </authorList>
    </citation>
    <scope>NUCLEOTIDE SEQUENCE [LARGE SCALE GENOMIC DNA]</scope>
    <source>
        <strain evidence="5 6">VKM Ac-2527</strain>
    </source>
</reference>
<dbReference type="SUPFAM" id="SSF46894">
    <property type="entry name" value="C-terminal effector domain of the bipartite response regulators"/>
    <property type="match status" value="1"/>
</dbReference>
<proteinExistence type="predicted"/>
<dbReference type="GO" id="GO:0000160">
    <property type="term" value="P:phosphorelay signal transduction system"/>
    <property type="evidence" value="ECO:0007669"/>
    <property type="project" value="InterPro"/>
</dbReference>
<evidence type="ECO:0000256" key="2">
    <source>
        <dbReference type="PROSITE-ProRule" id="PRU01091"/>
    </source>
</evidence>
<name>A0A4R6KMU2_9ACTN</name>
<keyword evidence="6" id="KW-1185">Reference proteome</keyword>
<feature type="DNA-binding region" description="OmpR/PhoB-type" evidence="2">
    <location>
        <begin position="135"/>
        <end position="234"/>
    </location>
</feature>
<dbReference type="InterPro" id="IPR001867">
    <property type="entry name" value="OmpR/PhoB-type_DNA-bd"/>
</dbReference>
<dbReference type="EMBL" id="SNWQ01000002">
    <property type="protein sequence ID" value="TDO52591.1"/>
    <property type="molecule type" value="Genomic_DNA"/>
</dbReference>
<gene>
    <name evidence="5" type="ORF">EV643_102430</name>
</gene>
<dbReference type="PROSITE" id="PS51755">
    <property type="entry name" value="OMPR_PHOB"/>
    <property type="match status" value="1"/>
</dbReference>
<dbReference type="Gene3D" id="1.10.10.10">
    <property type="entry name" value="Winged helix-like DNA-binding domain superfamily/Winged helix DNA-binding domain"/>
    <property type="match status" value="1"/>
</dbReference>
<evidence type="ECO:0000313" key="5">
    <source>
        <dbReference type="EMBL" id="TDO52591.1"/>
    </source>
</evidence>
<dbReference type="Pfam" id="PF00486">
    <property type="entry name" value="Trans_reg_C"/>
    <property type="match status" value="1"/>
</dbReference>
<evidence type="ECO:0000259" key="4">
    <source>
        <dbReference type="PROSITE" id="PS51755"/>
    </source>
</evidence>
<dbReference type="Proteomes" id="UP000295388">
    <property type="component" value="Unassembled WGS sequence"/>
</dbReference>
<feature type="region of interest" description="Disordered" evidence="3">
    <location>
        <begin position="66"/>
        <end position="135"/>
    </location>
</feature>
<feature type="domain" description="OmpR/PhoB-type" evidence="4">
    <location>
        <begin position="135"/>
        <end position="234"/>
    </location>
</feature>
<dbReference type="SMART" id="SM00862">
    <property type="entry name" value="Trans_reg_C"/>
    <property type="match status" value="1"/>
</dbReference>
<evidence type="ECO:0000313" key="6">
    <source>
        <dbReference type="Proteomes" id="UP000295388"/>
    </source>
</evidence>
<dbReference type="AlphaFoldDB" id="A0A4R6KMU2"/>
<protein>
    <submittedName>
        <fullName evidence="5">Transcriptional regulator</fullName>
    </submittedName>
</protein>
<evidence type="ECO:0000256" key="3">
    <source>
        <dbReference type="SAM" id="MobiDB-lite"/>
    </source>
</evidence>
<feature type="compositionally biased region" description="Low complexity" evidence="3">
    <location>
        <begin position="101"/>
        <end position="131"/>
    </location>
</feature>
<accession>A0A4R6KMU2</accession>
<dbReference type="InterPro" id="IPR036388">
    <property type="entry name" value="WH-like_DNA-bd_sf"/>
</dbReference>
<dbReference type="GO" id="GO:0003677">
    <property type="term" value="F:DNA binding"/>
    <property type="evidence" value="ECO:0007669"/>
    <property type="project" value="UniProtKB-UniRule"/>
</dbReference>
<dbReference type="InterPro" id="IPR016032">
    <property type="entry name" value="Sig_transdc_resp-reg_C-effctor"/>
</dbReference>
<dbReference type="CDD" id="cd00383">
    <property type="entry name" value="trans_reg_C"/>
    <property type="match status" value="1"/>
</dbReference>
<comment type="caution">
    <text evidence="5">The sequence shown here is derived from an EMBL/GenBank/DDBJ whole genome shotgun (WGS) entry which is preliminary data.</text>
</comment>